<comment type="caution">
    <text evidence="3">The sequence shown here is derived from an EMBL/GenBank/DDBJ whole genome shotgun (WGS) entry which is preliminary data.</text>
</comment>
<dbReference type="Proteomes" id="UP000294902">
    <property type="component" value="Unassembled WGS sequence"/>
</dbReference>
<dbReference type="RefSeq" id="WP_165878528.1">
    <property type="nucleotide sequence ID" value="NZ_SMAL01000005.1"/>
</dbReference>
<feature type="domain" description="DUF1648" evidence="2">
    <location>
        <begin position="10"/>
        <end position="50"/>
    </location>
</feature>
<feature type="transmembrane region" description="Helical" evidence="1">
    <location>
        <begin position="111"/>
        <end position="130"/>
    </location>
</feature>
<reference evidence="3 4" key="1">
    <citation type="submission" date="2019-03" db="EMBL/GenBank/DDBJ databases">
        <title>Genomic Encyclopedia of Type Strains, Phase IV (KMG-IV): sequencing the most valuable type-strain genomes for metagenomic binning, comparative biology and taxonomic classification.</title>
        <authorList>
            <person name="Goeker M."/>
        </authorList>
    </citation>
    <scope>NUCLEOTIDE SEQUENCE [LARGE SCALE GENOMIC DNA]</scope>
    <source>
        <strain evidence="3 4">DSM 24629</strain>
    </source>
</reference>
<proteinExistence type="predicted"/>
<dbReference type="AlphaFoldDB" id="A0A4V2V085"/>
<dbReference type="PIRSF" id="PIRSF038959">
    <property type="entry name" value="SdpI"/>
    <property type="match status" value="1"/>
</dbReference>
<keyword evidence="1" id="KW-0812">Transmembrane</keyword>
<dbReference type="GO" id="GO:0009636">
    <property type="term" value="P:response to toxic substance"/>
    <property type="evidence" value="ECO:0007669"/>
    <property type="project" value="TreeGrafter"/>
</dbReference>
<feature type="transmembrane region" description="Helical" evidence="1">
    <location>
        <begin position="87"/>
        <end position="105"/>
    </location>
</feature>
<dbReference type="Pfam" id="PF13630">
    <property type="entry name" value="SdpI"/>
    <property type="match status" value="1"/>
</dbReference>
<evidence type="ECO:0000313" key="4">
    <source>
        <dbReference type="Proteomes" id="UP000294902"/>
    </source>
</evidence>
<dbReference type="PANTHER" id="PTHR37810">
    <property type="entry name" value="IMMUNITY PROTEIN SDPI"/>
    <property type="match status" value="1"/>
</dbReference>
<gene>
    <name evidence="3" type="ORF">EDC18_105124</name>
</gene>
<dbReference type="InterPro" id="IPR025962">
    <property type="entry name" value="SdpI/YhfL"/>
</dbReference>
<evidence type="ECO:0000313" key="3">
    <source>
        <dbReference type="EMBL" id="TCT14643.1"/>
    </source>
</evidence>
<evidence type="ECO:0000256" key="1">
    <source>
        <dbReference type="SAM" id="Phobius"/>
    </source>
</evidence>
<organism evidence="3 4">
    <name type="scientific">Natranaerovirga pectinivora</name>
    <dbReference type="NCBI Taxonomy" id="682400"/>
    <lineage>
        <taxon>Bacteria</taxon>
        <taxon>Bacillati</taxon>
        <taxon>Bacillota</taxon>
        <taxon>Clostridia</taxon>
        <taxon>Lachnospirales</taxon>
        <taxon>Natranaerovirgaceae</taxon>
        <taxon>Natranaerovirga</taxon>
    </lineage>
</organism>
<dbReference type="PANTHER" id="PTHR37810:SF5">
    <property type="entry name" value="IMMUNITY PROTEIN SDPI"/>
    <property type="match status" value="1"/>
</dbReference>
<feature type="transmembrane region" description="Helical" evidence="1">
    <location>
        <begin position="159"/>
        <end position="177"/>
    </location>
</feature>
<keyword evidence="4" id="KW-1185">Reference proteome</keyword>
<dbReference type="InterPro" id="IPR026272">
    <property type="entry name" value="SdpI"/>
</dbReference>
<sequence length="214" mass="25061">MKKNKLILLLSVLTLIGTVISYFYLPERIPMHWNHRWEVTRYDHKATIFITGSMPLLSYILFNVLPKIDPKRDNYKKHQSAYWATRNAFILLMIVTHWVLIAIGLGSNLEINIFVPVGIGLLFMIIGNYMPQFRHNYFIGIRTPWTLMNEHVWKKTHQLGGYLFMLVGIYFIITAIINFDLFIYISLGFVLLVIIVLTVYSYIQFKNAKKVGTK</sequence>
<dbReference type="Pfam" id="PF07853">
    <property type="entry name" value="DUF1648"/>
    <property type="match status" value="1"/>
</dbReference>
<dbReference type="EMBL" id="SMAL01000005">
    <property type="protein sequence ID" value="TCT14643.1"/>
    <property type="molecule type" value="Genomic_DNA"/>
</dbReference>
<feature type="transmembrane region" description="Helical" evidence="1">
    <location>
        <begin position="183"/>
        <end position="203"/>
    </location>
</feature>
<feature type="transmembrane region" description="Helical" evidence="1">
    <location>
        <begin position="45"/>
        <end position="66"/>
    </location>
</feature>
<evidence type="ECO:0000259" key="2">
    <source>
        <dbReference type="Pfam" id="PF07853"/>
    </source>
</evidence>
<dbReference type="InterPro" id="IPR012867">
    <property type="entry name" value="DUF1648"/>
</dbReference>
<keyword evidence="1" id="KW-0472">Membrane</keyword>
<protein>
    <submittedName>
        <fullName evidence="3">Putative membrane protein</fullName>
    </submittedName>
</protein>
<accession>A0A4V2V085</accession>
<keyword evidence="1" id="KW-1133">Transmembrane helix</keyword>
<name>A0A4V2V085_9FIRM</name>